<evidence type="ECO:0000256" key="5">
    <source>
        <dbReference type="ARBA" id="ARBA00023014"/>
    </source>
</evidence>
<sequence length="313" mass="34670">MANNAWWASALSEAVNNEKPLAVVCNGEELALFRDRQGQAFALEDRCPHRRVPLSLGCVVESGIQCGYHGWTFDGASGACTTIPNLHANERVPARYAARPYPVAERNGFVHVWLGEDEPNESVPAATYQPEGREYTGAGTISILHEEYLAAMLDGPHCLISFDAVKMTDFFLGDPRLQNDHLVLDRGAVWSTRVLPPQFVVDYPLIVRTSVPVRGGDIRVELLTEQEAPLCTVFIASGANRRGTTSVCWRGFLHQSDVSHVPLRWRAARKMKRPPFRVHTQVDGKLLATLLEAPSRDLARLRDSSIIPLRAAV</sequence>
<dbReference type="InterPro" id="IPR015881">
    <property type="entry name" value="ARHD_Rieske_2Fe_2S"/>
</dbReference>
<evidence type="ECO:0000256" key="2">
    <source>
        <dbReference type="ARBA" id="ARBA00022723"/>
    </source>
</evidence>
<feature type="domain" description="Rieske" evidence="6">
    <location>
        <begin position="6"/>
        <end position="112"/>
    </location>
</feature>
<proteinExistence type="predicted"/>
<keyword evidence="2" id="KW-0479">Metal-binding</keyword>
<name>A0A0F9YYI4_9ZZZZ</name>
<organism evidence="7">
    <name type="scientific">marine sediment metagenome</name>
    <dbReference type="NCBI Taxonomy" id="412755"/>
    <lineage>
        <taxon>unclassified sequences</taxon>
        <taxon>metagenomes</taxon>
        <taxon>ecological metagenomes</taxon>
    </lineage>
</organism>
<keyword evidence="3" id="KW-0560">Oxidoreductase</keyword>
<evidence type="ECO:0000256" key="1">
    <source>
        <dbReference type="ARBA" id="ARBA00022714"/>
    </source>
</evidence>
<dbReference type="AlphaFoldDB" id="A0A0F9YYI4"/>
<dbReference type="InterPro" id="IPR050584">
    <property type="entry name" value="Cholesterol_7-desaturase"/>
</dbReference>
<dbReference type="InterPro" id="IPR017941">
    <property type="entry name" value="Rieske_2Fe-2S"/>
</dbReference>
<keyword evidence="4" id="KW-0408">Iron</keyword>
<reference evidence="7" key="1">
    <citation type="journal article" date="2015" name="Nature">
        <title>Complex archaea that bridge the gap between prokaryotes and eukaryotes.</title>
        <authorList>
            <person name="Spang A."/>
            <person name="Saw J.H."/>
            <person name="Jorgensen S.L."/>
            <person name="Zaremba-Niedzwiedzka K."/>
            <person name="Martijn J."/>
            <person name="Lind A.E."/>
            <person name="van Eijk R."/>
            <person name="Schleper C."/>
            <person name="Guy L."/>
            <person name="Ettema T.J."/>
        </authorList>
    </citation>
    <scope>NUCLEOTIDE SEQUENCE</scope>
</reference>
<dbReference type="SUPFAM" id="SSF50022">
    <property type="entry name" value="ISP domain"/>
    <property type="match status" value="1"/>
</dbReference>
<dbReference type="GO" id="GO:0005506">
    <property type="term" value="F:iron ion binding"/>
    <property type="evidence" value="ECO:0007669"/>
    <property type="project" value="InterPro"/>
</dbReference>
<protein>
    <recommendedName>
        <fullName evidence="6">Rieske domain-containing protein</fullName>
    </recommendedName>
</protein>
<accession>A0A0F9YYI4</accession>
<dbReference type="PROSITE" id="PS00570">
    <property type="entry name" value="RING_HYDROXYL_ALPHA"/>
    <property type="match status" value="1"/>
</dbReference>
<keyword evidence="1" id="KW-0001">2Fe-2S</keyword>
<dbReference type="GO" id="GO:0016491">
    <property type="term" value="F:oxidoreductase activity"/>
    <property type="evidence" value="ECO:0007669"/>
    <property type="project" value="UniProtKB-KW"/>
</dbReference>
<dbReference type="InterPro" id="IPR036922">
    <property type="entry name" value="Rieske_2Fe-2S_sf"/>
</dbReference>
<dbReference type="PANTHER" id="PTHR21266:SF60">
    <property type="entry name" value="3-KETOSTEROID-9-ALPHA-MONOOXYGENASE, OXYGENASE COMPONENT"/>
    <property type="match status" value="1"/>
</dbReference>
<evidence type="ECO:0000256" key="3">
    <source>
        <dbReference type="ARBA" id="ARBA00023002"/>
    </source>
</evidence>
<dbReference type="GO" id="GO:0051537">
    <property type="term" value="F:2 iron, 2 sulfur cluster binding"/>
    <property type="evidence" value="ECO:0007669"/>
    <property type="project" value="UniProtKB-KW"/>
</dbReference>
<evidence type="ECO:0000313" key="7">
    <source>
        <dbReference type="EMBL" id="KKO09824.1"/>
    </source>
</evidence>
<comment type="caution">
    <text evidence="7">The sequence shown here is derived from an EMBL/GenBank/DDBJ whole genome shotgun (WGS) entry which is preliminary data.</text>
</comment>
<dbReference type="PANTHER" id="PTHR21266">
    <property type="entry name" value="IRON-SULFUR DOMAIN CONTAINING PROTEIN"/>
    <property type="match status" value="1"/>
</dbReference>
<dbReference type="Gene3D" id="2.102.10.10">
    <property type="entry name" value="Rieske [2Fe-2S] iron-sulphur domain"/>
    <property type="match status" value="1"/>
</dbReference>
<keyword evidence="5" id="KW-0411">Iron-sulfur</keyword>
<evidence type="ECO:0000256" key="4">
    <source>
        <dbReference type="ARBA" id="ARBA00023004"/>
    </source>
</evidence>
<gene>
    <name evidence="7" type="ORF">LCGC14_0033260</name>
</gene>
<dbReference type="Pfam" id="PF00355">
    <property type="entry name" value="Rieske"/>
    <property type="match status" value="1"/>
</dbReference>
<dbReference type="EMBL" id="LAZR01000006">
    <property type="protein sequence ID" value="KKO09824.1"/>
    <property type="molecule type" value="Genomic_DNA"/>
</dbReference>
<evidence type="ECO:0000259" key="6">
    <source>
        <dbReference type="PROSITE" id="PS51296"/>
    </source>
</evidence>
<dbReference type="PROSITE" id="PS51296">
    <property type="entry name" value="RIESKE"/>
    <property type="match status" value="1"/>
</dbReference>